<proteinExistence type="predicted"/>
<feature type="transmembrane region" description="Helical" evidence="8">
    <location>
        <begin position="171"/>
        <end position="192"/>
    </location>
</feature>
<comment type="subcellular location">
    <subcellularLocation>
        <location evidence="1">Cell membrane</location>
        <topology evidence="1">Multi-pass membrane protein</topology>
    </subcellularLocation>
</comment>
<feature type="transmembrane region" description="Helical" evidence="8">
    <location>
        <begin position="212"/>
        <end position="239"/>
    </location>
</feature>
<evidence type="ECO:0000256" key="4">
    <source>
        <dbReference type="ARBA" id="ARBA00022989"/>
    </source>
</evidence>
<gene>
    <name evidence="9" type="ORF">PPG34_05355</name>
</gene>
<feature type="transmembrane region" description="Helical" evidence="8">
    <location>
        <begin position="6"/>
        <end position="25"/>
    </location>
</feature>
<dbReference type="PANTHER" id="PTHR10010:SF46">
    <property type="entry name" value="SODIUM-DEPENDENT PHOSPHATE TRANSPORT PROTEIN 2B"/>
    <property type="match status" value="1"/>
</dbReference>
<keyword evidence="3 8" id="KW-0812">Transmembrane</keyword>
<comment type="caution">
    <text evidence="9">The sequence shown here is derived from an EMBL/GenBank/DDBJ whole genome shotgun (WGS) entry which is preliminary data.</text>
</comment>
<evidence type="ECO:0000256" key="6">
    <source>
        <dbReference type="SAM" id="Coils"/>
    </source>
</evidence>
<feature type="region of interest" description="Disordered" evidence="7">
    <location>
        <begin position="544"/>
        <end position="570"/>
    </location>
</feature>
<feature type="transmembrane region" description="Helical" evidence="8">
    <location>
        <begin position="285"/>
        <end position="307"/>
    </location>
</feature>
<evidence type="ECO:0000256" key="2">
    <source>
        <dbReference type="ARBA" id="ARBA00022475"/>
    </source>
</evidence>
<evidence type="ECO:0000256" key="1">
    <source>
        <dbReference type="ARBA" id="ARBA00004651"/>
    </source>
</evidence>
<feature type="transmembrane region" description="Helical" evidence="8">
    <location>
        <begin position="102"/>
        <end position="129"/>
    </location>
</feature>
<dbReference type="Pfam" id="PF02690">
    <property type="entry name" value="Na_Pi_cotrans"/>
    <property type="match status" value="2"/>
</dbReference>
<feature type="transmembrane region" description="Helical" evidence="8">
    <location>
        <begin position="251"/>
        <end position="273"/>
    </location>
</feature>
<evidence type="ECO:0000313" key="10">
    <source>
        <dbReference type="Proteomes" id="UP001250932"/>
    </source>
</evidence>
<evidence type="ECO:0000256" key="8">
    <source>
        <dbReference type="SAM" id="Phobius"/>
    </source>
</evidence>
<dbReference type="InterPro" id="IPR003841">
    <property type="entry name" value="Na/Pi_transpt"/>
</dbReference>
<dbReference type="EMBL" id="JAQOUE010000001">
    <property type="protein sequence ID" value="MDT7041769.1"/>
    <property type="molecule type" value="Genomic_DNA"/>
</dbReference>
<evidence type="ECO:0000256" key="5">
    <source>
        <dbReference type="ARBA" id="ARBA00023136"/>
    </source>
</evidence>
<evidence type="ECO:0000256" key="7">
    <source>
        <dbReference type="SAM" id="MobiDB-lite"/>
    </source>
</evidence>
<reference evidence="9 10" key="1">
    <citation type="journal article" date="2023" name="ISME J.">
        <title>Cultivation and genomic characterization of novel and ubiquitous marine nitrite-oxidizing bacteria from the Nitrospirales.</title>
        <authorList>
            <person name="Mueller A.J."/>
            <person name="Daebeler A."/>
            <person name="Herbold C.W."/>
            <person name="Kirkegaard R.H."/>
            <person name="Daims H."/>
        </authorList>
    </citation>
    <scope>NUCLEOTIDE SEQUENCE [LARGE SCALE GENOMIC DNA]</scope>
    <source>
        <strain evidence="9 10">EB</strain>
    </source>
</reference>
<protein>
    <submittedName>
        <fullName evidence="9">Na/Pi cotransporter family protein</fullName>
    </submittedName>
</protein>
<evidence type="ECO:0000313" key="9">
    <source>
        <dbReference type="EMBL" id="MDT7041769.1"/>
    </source>
</evidence>
<feature type="transmembrane region" description="Helical" evidence="8">
    <location>
        <begin position="141"/>
        <end position="159"/>
    </location>
</feature>
<feature type="transmembrane region" description="Helical" evidence="8">
    <location>
        <begin position="69"/>
        <end position="90"/>
    </location>
</feature>
<feature type="coiled-coil region" evidence="6">
    <location>
        <begin position="465"/>
        <end position="524"/>
    </location>
</feature>
<dbReference type="NCBIfam" id="NF037997">
    <property type="entry name" value="Na_Pi_symport"/>
    <property type="match status" value="1"/>
</dbReference>
<keyword evidence="4 8" id="KW-1133">Transmembrane helix</keyword>
<name>A0ABU3K5X3_9BACT</name>
<keyword evidence="5 8" id="KW-0472">Membrane</keyword>
<organism evidence="9 10">
    <name type="scientific">Candidatus Nitronereus thalassa</name>
    <dbReference type="NCBI Taxonomy" id="3020898"/>
    <lineage>
        <taxon>Bacteria</taxon>
        <taxon>Pseudomonadati</taxon>
        <taxon>Nitrospirota</taxon>
        <taxon>Nitrospiria</taxon>
        <taxon>Nitrospirales</taxon>
        <taxon>Nitrospiraceae</taxon>
        <taxon>Candidatus Nitronereus</taxon>
    </lineage>
</organism>
<dbReference type="RefSeq" id="WP_313832117.1">
    <property type="nucleotide sequence ID" value="NZ_JAQOUE010000001.1"/>
</dbReference>
<dbReference type="Proteomes" id="UP001250932">
    <property type="component" value="Unassembled WGS sequence"/>
</dbReference>
<keyword evidence="6" id="KW-0175">Coiled coil</keyword>
<dbReference type="PANTHER" id="PTHR10010">
    <property type="entry name" value="SOLUTE CARRIER FAMILY 34 SODIUM PHOSPHATE , MEMBER 2-RELATED"/>
    <property type="match status" value="1"/>
</dbReference>
<sequence>MNTVLIIGQLAGGIGLFLLAMKFITDGLKLAGGDALRTLLGQWTKTPAQGIATGCLLTAVVQSSSAVTVATIGFVNAGLLTLFQAVGVIYGSNIGTTMTAWLVAILGFNIKVELFALPMIGIGIPMWFLSPTSRKGAAGQVFAGFGLFFIGIDTLKNAFQTVAQSVNFAIVTEYGIVGVILLVGIGFLLTVLTQSSSAAIAMTLTAASGGVLGLPSAAAMVIGSNLGTTSTAFFASLGATPNAKRVAAAHIVFNAVTGIVALAILPLLIWFILETGRVLKLDETPTVVLALFHTTFNILGVVLLWPFTQRLVAWLRHQYRTTEEDDTRPRYLDDTVMATPALAMNALIMEIDRIGVLARQTAVAILTHGSDYGRRLQSRKETLMQLVETVGDFINKTQKLSLDAQDAAVLSQTLRATHYFAEATDLVIGVAGLRTTAQRLQDHSVIQDLTDYMRTATNWLAKIELRSTKSNIDFIQQGYESLEQDYQTIKDRLLRSGATAQIGLRELDHLLDLLSRLSRALERQLKGVKILVLLLEERNLTVAKKEGRPKHQEQKDKKMKIDDNEKTRLV</sequence>
<keyword evidence="2" id="KW-1003">Cell membrane</keyword>
<keyword evidence="10" id="KW-1185">Reference proteome</keyword>
<evidence type="ECO:0000256" key="3">
    <source>
        <dbReference type="ARBA" id="ARBA00022692"/>
    </source>
</evidence>
<accession>A0ABU3K5X3</accession>